<comment type="function">
    <text evidence="12">Pyrophosphatase that hydrolyzes non-canonical purine nucleotides such as inosine triphosphate (ITP), deoxyinosine triphosphate (dITP) or xanthosine 5'-triphosphate (XTP) to their respective monophosphate derivatives. The enzyme does not distinguish between the deoxy- and ribose forms. Probably excludes non-canonical purines from RNA and DNA precursor pools, thus preventing their incorporation into RNA and DNA and avoiding chromosomal lesions.</text>
</comment>
<dbReference type="GO" id="GO:0005634">
    <property type="term" value="C:nucleus"/>
    <property type="evidence" value="ECO:0007669"/>
    <property type="project" value="UniProtKB-SubCell"/>
</dbReference>
<accession>A0A061B0F1</accession>
<dbReference type="OMA" id="QWDCVFI"/>
<comment type="catalytic activity">
    <reaction evidence="11">
        <text>N(6)-hydroxy-dATP + H2O = N(6)-hydroxy-dAMP + diphosphate + H(+)</text>
        <dbReference type="Rhea" id="RHEA:83971"/>
        <dbReference type="ChEBI" id="CHEBI:15377"/>
        <dbReference type="ChEBI" id="CHEBI:15378"/>
        <dbReference type="ChEBI" id="CHEBI:33019"/>
        <dbReference type="ChEBI" id="CHEBI:233529"/>
        <dbReference type="ChEBI" id="CHEBI:233530"/>
    </reaction>
    <physiologicalReaction direction="left-to-right" evidence="11">
        <dbReference type="Rhea" id="RHEA:83972"/>
    </physiologicalReaction>
</comment>
<dbReference type="EMBL" id="LK052891">
    <property type="protein sequence ID" value="CDR41097.1"/>
    <property type="molecule type" value="Genomic_DNA"/>
</dbReference>
<sequence>MALTFVTGNNKKLREFQAIVQDPTILHQKIDVDEIQGSIEAISIRKAQAAAEIVKGPVLVDDSCVIFNALSKPGIGLPGPYIKFFMDSLGADGLARLLDGFEDKSAKAVCTFAFCEGPGMDVKLFQGAVDGSIASEPRFGEGGGQFGVDAVFVPNGYDLTYSEMKQEMKNRISERSKALQLVKEFLESRKEVIV</sequence>
<keyword evidence="5 12" id="KW-0378">Hydrolase</keyword>
<dbReference type="CDD" id="cd00985">
    <property type="entry name" value="Maf_Ham1"/>
    <property type="match status" value="1"/>
</dbReference>
<evidence type="ECO:0000256" key="1">
    <source>
        <dbReference type="ARBA" id="ARBA00008023"/>
    </source>
</evidence>
<dbReference type="GO" id="GO:0036220">
    <property type="term" value="F:ITP diphosphatase activity"/>
    <property type="evidence" value="ECO:0007669"/>
    <property type="project" value="UniProtKB-UniRule"/>
</dbReference>
<evidence type="ECO:0000256" key="2">
    <source>
        <dbReference type="ARBA" id="ARBA00022490"/>
    </source>
</evidence>
<dbReference type="SUPFAM" id="SSF52972">
    <property type="entry name" value="ITPase-like"/>
    <property type="match status" value="1"/>
</dbReference>
<dbReference type="InterPro" id="IPR002637">
    <property type="entry name" value="RdgB/HAM1"/>
</dbReference>
<dbReference type="InterPro" id="IPR029001">
    <property type="entry name" value="ITPase-like_fam"/>
</dbReference>
<gene>
    <name evidence="12" type="primary">HAM1</name>
    <name evidence="14" type="ORF">BON22_1242</name>
    <name evidence="13" type="ORF">CYFA0S_06e01596g</name>
</gene>
<dbReference type="PANTHER" id="PTHR11067">
    <property type="entry name" value="INOSINE TRIPHOSPHATE PYROPHOSPHATASE/HAM1 PROTEIN"/>
    <property type="match status" value="1"/>
</dbReference>
<proteinExistence type="inferred from homology"/>
<evidence type="ECO:0000313" key="15">
    <source>
        <dbReference type="Proteomes" id="UP000189513"/>
    </source>
</evidence>
<evidence type="ECO:0000256" key="5">
    <source>
        <dbReference type="ARBA" id="ARBA00022801"/>
    </source>
</evidence>
<dbReference type="STRING" id="36022.A0A061B0F1"/>
<reference evidence="13" key="1">
    <citation type="journal article" date="2014" name="Genome Announc.">
        <title>Genome sequence of the yeast Cyberlindnera fabianii (Hansenula fabianii).</title>
        <authorList>
            <person name="Freel K.C."/>
            <person name="Sarilar V."/>
            <person name="Neuveglise C."/>
            <person name="Devillers H."/>
            <person name="Friedrich A."/>
            <person name="Schacherer J."/>
        </authorList>
    </citation>
    <scope>NUCLEOTIDE SEQUENCE</scope>
    <source>
        <strain evidence="13">YJS4271</strain>
    </source>
</reference>
<comment type="cofactor">
    <cofactor evidence="12">
        <name>Mg(2+)</name>
        <dbReference type="ChEBI" id="CHEBI:18420"/>
    </cofactor>
    <cofactor evidence="12">
        <name>Mn(2+)</name>
        <dbReference type="ChEBI" id="CHEBI:29035"/>
    </cofactor>
    <text evidence="12">Binds 1 divalent metal cation per subunit; can use either Mg(2+) or Mn(2+).</text>
</comment>
<dbReference type="GO" id="GO:0036222">
    <property type="term" value="F:XTP diphosphatase activity"/>
    <property type="evidence" value="ECO:0007669"/>
    <property type="project" value="UniProtKB-UniRule"/>
</dbReference>
<keyword evidence="6 12" id="KW-0460">Magnesium</keyword>
<comment type="similarity">
    <text evidence="1 12">Belongs to the HAM1 NTPase family.</text>
</comment>
<dbReference type="GO" id="GO:0005737">
    <property type="term" value="C:cytoplasm"/>
    <property type="evidence" value="ECO:0007669"/>
    <property type="project" value="UniProtKB-SubCell"/>
</dbReference>
<comment type="caution">
    <text evidence="12">Lacks conserved residue(s) required for the propagation of feature annotation.</text>
</comment>
<evidence type="ECO:0000256" key="3">
    <source>
        <dbReference type="ARBA" id="ARBA00022723"/>
    </source>
</evidence>
<dbReference type="GO" id="GO:0009117">
    <property type="term" value="P:nucleotide metabolic process"/>
    <property type="evidence" value="ECO:0007669"/>
    <property type="project" value="UniProtKB-KW"/>
</dbReference>
<feature type="binding site" evidence="12">
    <location>
        <position position="34"/>
    </location>
    <ligand>
        <name>Mg(2+)</name>
        <dbReference type="ChEBI" id="CHEBI:18420"/>
    </ligand>
</feature>
<organism evidence="13">
    <name type="scientific">Cyberlindnera fabianii</name>
    <name type="common">Yeast</name>
    <name type="synonym">Hansenula fabianii</name>
    <dbReference type="NCBI Taxonomy" id="36022"/>
    <lineage>
        <taxon>Eukaryota</taxon>
        <taxon>Fungi</taxon>
        <taxon>Dikarya</taxon>
        <taxon>Ascomycota</taxon>
        <taxon>Saccharomycotina</taxon>
        <taxon>Saccharomycetes</taxon>
        <taxon>Phaffomycetales</taxon>
        <taxon>Phaffomycetaceae</taxon>
        <taxon>Cyberlindnera</taxon>
    </lineage>
</organism>
<dbReference type="InterPro" id="IPR027502">
    <property type="entry name" value="ITPase"/>
</dbReference>
<evidence type="ECO:0000256" key="4">
    <source>
        <dbReference type="ARBA" id="ARBA00022741"/>
    </source>
</evidence>
<comment type="catalytic activity">
    <reaction evidence="12">
        <text>XTP + H2O = XMP + diphosphate + H(+)</text>
        <dbReference type="Rhea" id="RHEA:28610"/>
        <dbReference type="ChEBI" id="CHEBI:15377"/>
        <dbReference type="ChEBI" id="CHEBI:15378"/>
        <dbReference type="ChEBI" id="CHEBI:33019"/>
        <dbReference type="ChEBI" id="CHEBI:57464"/>
        <dbReference type="ChEBI" id="CHEBI:61314"/>
        <dbReference type="EC" id="3.6.1.66"/>
    </reaction>
</comment>
<evidence type="ECO:0000256" key="6">
    <source>
        <dbReference type="ARBA" id="ARBA00022842"/>
    </source>
</evidence>
<comment type="subunit">
    <text evidence="12">Homodimer.</text>
</comment>
<dbReference type="AlphaFoldDB" id="A0A061B0F1"/>
<evidence type="ECO:0000256" key="10">
    <source>
        <dbReference type="ARBA" id="ARBA00093255"/>
    </source>
</evidence>
<dbReference type="GO" id="GO:0009204">
    <property type="term" value="P:deoxyribonucleoside triphosphate catabolic process"/>
    <property type="evidence" value="ECO:0007669"/>
    <property type="project" value="UniProtKB-UniRule"/>
</dbReference>
<comment type="function">
    <text evidence="8">Pyrophosphatase that hydrolyzes the non-canonical purine nucleotides inosine triphosphate (ITP), deoxyinosine triphosphate (dITP) as well as 2'-deoxy-N-6-hydroxylaminopurine triphosphate (dHAPTP) and xanthosine 5'-triphosphate (XTP) to their respective monophosphate derivatives. The enzyme does not distinguish between the deoxy- and ribose forms. Probably excludes non-canonical purines from RNA and DNA precursor pools, thus preventing their incorporation into RNA and DNA and avoiding chromosomal lesions.</text>
</comment>
<feature type="binding site" evidence="12">
    <location>
        <begin position="7"/>
        <end position="12"/>
    </location>
    <ligand>
        <name>ITP</name>
        <dbReference type="ChEBI" id="CHEBI:61402"/>
    </ligand>
</feature>
<feature type="binding site" evidence="12">
    <location>
        <begin position="62"/>
        <end position="63"/>
    </location>
    <ligand>
        <name>ITP</name>
        <dbReference type="ChEBI" id="CHEBI:61402"/>
    </ligand>
</feature>
<dbReference type="OrthoDB" id="6288734at2759"/>
<dbReference type="EC" id="3.6.1.66" evidence="12"/>
<reference evidence="15" key="2">
    <citation type="journal article" date="2017" name="Genome Announc.">
        <title>Genome sequences of Cyberlindnera fabianii 65, Pichia kudriavzevii 129, and Saccharomyces cerevisiae 131 isolated from fermented masau fruits in Zimbabwe.</title>
        <authorList>
            <person name="van Rijswijck I.M.H."/>
            <person name="Derks M.F.L."/>
            <person name="Abee T."/>
            <person name="de Ridder D."/>
            <person name="Smid E.J."/>
        </authorList>
    </citation>
    <scope>NUCLEOTIDE SEQUENCE [LARGE SCALE GENOMIC DNA]</scope>
    <source>
        <strain evidence="15">65</strain>
    </source>
</reference>
<comment type="catalytic activity">
    <reaction evidence="9">
        <text>ITP + H2O = IMP + diphosphate + H(+)</text>
        <dbReference type="Rhea" id="RHEA:29399"/>
        <dbReference type="ChEBI" id="CHEBI:15377"/>
        <dbReference type="ChEBI" id="CHEBI:15378"/>
        <dbReference type="ChEBI" id="CHEBI:33019"/>
        <dbReference type="ChEBI" id="CHEBI:58053"/>
        <dbReference type="ChEBI" id="CHEBI:61402"/>
        <dbReference type="EC" id="3.6.1.66"/>
    </reaction>
    <physiologicalReaction direction="left-to-right" evidence="9">
        <dbReference type="Rhea" id="RHEA:29400"/>
    </physiologicalReaction>
</comment>
<dbReference type="GO" id="GO:0035870">
    <property type="term" value="F:dITP diphosphatase activity"/>
    <property type="evidence" value="ECO:0007669"/>
    <property type="project" value="UniProtKB-UniRule"/>
</dbReference>
<evidence type="ECO:0000256" key="12">
    <source>
        <dbReference type="HAMAP-Rule" id="MF_03148"/>
    </source>
</evidence>
<feature type="binding site" evidence="12">
    <location>
        <position position="46"/>
    </location>
    <ligand>
        <name>ITP</name>
        <dbReference type="ChEBI" id="CHEBI:61402"/>
    </ligand>
</feature>
<dbReference type="PANTHER" id="PTHR11067:SF9">
    <property type="entry name" value="INOSINE TRIPHOSPHATE PYROPHOSPHATASE"/>
    <property type="match status" value="1"/>
</dbReference>
<keyword evidence="15" id="KW-1185">Reference proteome</keyword>
<dbReference type="VEuPathDB" id="FungiDB:BON22_1242"/>
<evidence type="ECO:0000256" key="8">
    <source>
        <dbReference type="ARBA" id="ARBA00054940"/>
    </source>
</evidence>
<comment type="catalytic activity">
    <reaction evidence="10">
        <text>dITP + H2O = dIMP + diphosphate + H(+)</text>
        <dbReference type="Rhea" id="RHEA:28342"/>
        <dbReference type="ChEBI" id="CHEBI:15377"/>
        <dbReference type="ChEBI" id="CHEBI:15378"/>
        <dbReference type="ChEBI" id="CHEBI:33019"/>
        <dbReference type="ChEBI" id="CHEBI:61194"/>
        <dbReference type="ChEBI" id="CHEBI:61382"/>
        <dbReference type="EC" id="3.6.1.66"/>
    </reaction>
    <physiologicalReaction direction="left-to-right" evidence="10">
        <dbReference type="Rhea" id="RHEA:28343"/>
    </physiologicalReaction>
</comment>
<evidence type="ECO:0000313" key="14">
    <source>
        <dbReference type="EMBL" id="ONH69179.1"/>
    </source>
</evidence>
<reference evidence="14" key="3">
    <citation type="submission" date="2017-01" db="EMBL/GenBank/DDBJ databases">
        <authorList>
            <person name="Mah S.A."/>
            <person name="Swanson W.J."/>
            <person name="Moy G.W."/>
            <person name="Vacquier V.D."/>
        </authorList>
    </citation>
    <scope>NUCLEOTIDE SEQUENCE [LARGE SCALE GENOMIC DNA]</scope>
    <source>
        <strain evidence="14">65</strain>
    </source>
</reference>
<protein>
    <recommendedName>
        <fullName evidence="12">Inosine triphosphate pyrophosphatase</fullName>
        <shortName evidence="12">ITPase</shortName>
        <shortName evidence="12">Inosine triphosphatase</shortName>
        <ecNumber evidence="12">3.6.1.66</ecNumber>
    </recommendedName>
    <alternativeName>
        <fullName evidence="12">Non-canonical purine NTP pyrophosphatase</fullName>
    </alternativeName>
    <alternativeName>
        <fullName evidence="12">Non-standard purine NTP pyrophosphatase</fullName>
    </alternativeName>
    <alternativeName>
        <fullName evidence="12">Nucleoside-triphosphate diphosphatase</fullName>
    </alternativeName>
    <alternativeName>
        <fullName evidence="12">Nucleoside-triphosphate pyrophosphatase</fullName>
        <shortName evidence="12">NTPase</shortName>
    </alternativeName>
    <alternativeName>
        <fullName evidence="12">XTP/dITP diphosphatase</fullName>
    </alternativeName>
</protein>
<dbReference type="GO" id="GO:0000166">
    <property type="term" value="F:nucleotide binding"/>
    <property type="evidence" value="ECO:0007669"/>
    <property type="project" value="UniProtKB-KW"/>
</dbReference>
<dbReference type="Proteomes" id="UP000189513">
    <property type="component" value="Unassembled WGS sequence"/>
</dbReference>
<dbReference type="EMBL" id="MPUK01000002">
    <property type="protein sequence ID" value="ONH69179.1"/>
    <property type="molecule type" value="Genomic_DNA"/>
</dbReference>
<dbReference type="GO" id="GO:0046872">
    <property type="term" value="F:metal ion binding"/>
    <property type="evidence" value="ECO:0007669"/>
    <property type="project" value="UniProtKB-KW"/>
</dbReference>
<keyword evidence="4 12" id="KW-0547">Nucleotide-binding</keyword>
<evidence type="ECO:0000313" key="13">
    <source>
        <dbReference type="EMBL" id="CDR41097.1"/>
    </source>
</evidence>
<dbReference type="Gene3D" id="3.90.950.10">
    <property type="match status" value="1"/>
</dbReference>
<keyword evidence="12" id="KW-0539">Nucleus</keyword>
<keyword evidence="7 12" id="KW-0546">Nucleotide metabolism</keyword>
<dbReference type="Pfam" id="PF01725">
    <property type="entry name" value="Ham1p_like"/>
    <property type="match status" value="1"/>
</dbReference>
<feature type="binding site" evidence="12">
    <location>
        <position position="169"/>
    </location>
    <ligand>
        <name>ITP</name>
        <dbReference type="ChEBI" id="CHEBI:61402"/>
    </ligand>
</feature>
<feature type="binding site" evidence="12">
    <location>
        <position position="62"/>
    </location>
    <ligand>
        <name>Mg(2+)</name>
        <dbReference type="ChEBI" id="CHEBI:18420"/>
    </ligand>
</feature>
<dbReference type="FunFam" id="3.90.950.10:FF:000003">
    <property type="entry name" value="Inosine triphosphate pyrophosphatase"/>
    <property type="match status" value="1"/>
</dbReference>
<evidence type="ECO:0000256" key="11">
    <source>
        <dbReference type="ARBA" id="ARBA00093271"/>
    </source>
</evidence>
<name>A0A061B0F1_CYBFA</name>
<keyword evidence="3 12" id="KW-0479">Metal-binding</keyword>
<keyword evidence="12" id="KW-0464">Manganese</keyword>
<comment type="subcellular location">
    <subcellularLocation>
        <location evidence="12">Cytoplasm</location>
    </subcellularLocation>
    <subcellularLocation>
        <location evidence="12">Nucleus</location>
    </subcellularLocation>
</comment>
<evidence type="ECO:0000256" key="9">
    <source>
        <dbReference type="ARBA" id="ARBA00093218"/>
    </source>
</evidence>
<evidence type="ECO:0000256" key="7">
    <source>
        <dbReference type="ARBA" id="ARBA00023080"/>
    </source>
</evidence>
<keyword evidence="2 12" id="KW-0963">Cytoplasm</keyword>
<dbReference type="HAMAP" id="MF_03148">
    <property type="entry name" value="HAM1_NTPase"/>
    <property type="match status" value="1"/>
</dbReference>